<evidence type="ECO:0000256" key="1">
    <source>
        <dbReference type="SAM" id="MobiDB-lite"/>
    </source>
</evidence>
<dbReference type="EMBL" id="JACCBV010000001">
    <property type="protein sequence ID" value="NYE20942.1"/>
    <property type="molecule type" value="Genomic_DNA"/>
</dbReference>
<keyword evidence="3" id="KW-1185">Reference proteome</keyword>
<reference evidence="2 3" key="1">
    <citation type="submission" date="2020-07" db="EMBL/GenBank/DDBJ databases">
        <title>Sequencing the genomes of 1000 actinobacteria strains.</title>
        <authorList>
            <person name="Klenk H.-P."/>
        </authorList>
    </citation>
    <scope>NUCLEOTIDE SEQUENCE [LARGE SCALE GENOMIC DNA]</scope>
    <source>
        <strain evidence="2 3">DSM 24662</strain>
    </source>
</reference>
<gene>
    <name evidence="2" type="ORF">BJ991_002970</name>
</gene>
<dbReference type="RefSeq" id="WP_179491250.1">
    <property type="nucleotide sequence ID" value="NZ_JACCBV010000001.1"/>
</dbReference>
<name>A0A7Y9GQR5_9MICO</name>
<dbReference type="Proteomes" id="UP000576969">
    <property type="component" value="Unassembled WGS sequence"/>
</dbReference>
<protein>
    <submittedName>
        <fullName evidence="2">Uncharacterized protein</fullName>
    </submittedName>
</protein>
<organism evidence="2 3">
    <name type="scientific">Microbacterium immunditiarum</name>
    <dbReference type="NCBI Taxonomy" id="337480"/>
    <lineage>
        <taxon>Bacteria</taxon>
        <taxon>Bacillati</taxon>
        <taxon>Actinomycetota</taxon>
        <taxon>Actinomycetes</taxon>
        <taxon>Micrococcales</taxon>
        <taxon>Microbacteriaceae</taxon>
        <taxon>Microbacterium</taxon>
    </lineage>
</organism>
<evidence type="ECO:0000313" key="3">
    <source>
        <dbReference type="Proteomes" id="UP000576969"/>
    </source>
</evidence>
<dbReference type="InterPro" id="IPR049457">
    <property type="entry name" value="Emfourin"/>
</dbReference>
<dbReference type="AlphaFoldDB" id="A0A7Y9GQR5"/>
<sequence>MAHSPDRTGDDAPIAVIVVRTGGIAGLRREWRAEPPPDERGRWIELIEQCPWDEVTGNGRGADRFSWDVTARCADREHDATLADEEVEGPWRRLIDEVRELAGSSPPRAPRATTGRRNGPPTAV</sequence>
<comment type="caution">
    <text evidence="2">The sequence shown here is derived from an EMBL/GenBank/DDBJ whole genome shotgun (WGS) entry which is preliminary data.</text>
</comment>
<feature type="region of interest" description="Disordered" evidence="1">
    <location>
        <begin position="100"/>
        <end position="124"/>
    </location>
</feature>
<evidence type="ECO:0000313" key="2">
    <source>
        <dbReference type="EMBL" id="NYE20942.1"/>
    </source>
</evidence>
<proteinExistence type="predicted"/>
<accession>A0A7Y9GQR5</accession>
<dbReference type="Pfam" id="PF20242">
    <property type="entry name" value="Emfourin"/>
    <property type="match status" value="1"/>
</dbReference>